<name>A0A7V7PN96_9HYPH</name>
<feature type="region of interest" description="Disordered" evidence="1">
    <location>
        <begin position="1"/>
        <end position="21"/>
    </location>
</feature>
<comment type="caution">
    <text evidence="2">The sequence shown here is derived from an EMBL/GenBank/DDBJ whole genome shotgun (WGS) entry which is preliminary data.</text>
</comment>
<evidence type="ECO:0000313" key="2">
    <source>
        <dbReference type="EMBL" id="KAB0679063.1"/>
    </source>
</evidence>
<gene>
    <name evidence="2" type="ORF">F6X38_14305</name>
</gene>
<reference evidence="2 3" key="1">
    <citation type="submission" date="2019-09" db="EMBL/GenBank/DDBJ databases">
        <title>YIM 132180 draft genome.</title>
        <authorList>
            <person name="Zhang K."/>
        </authorList>
    </citation>
    <scope>NUCLEOTIDE SEQUENCE [LARGE SCALE GENOMIC DNA]</scope>
    <source>
        <strain evidence="2 3">YIM 132180</strain>
    </source>
</reference>
<keyword evidence="3" id="KW-1185">Reference proteome</keyword>
<dbReference type="Proteomes" id="UP000432089">
    <property type="component" value="Unassembled WGS sequence"/>
</dbReference>
<dbReference type="EMBL" id="VZDO01000011">
    <property type="protein sequence ID" value="KAB0679063.1"/>
    <property type="molecule type" value="Genomic_DNA"/>
</dbReference>
<dbReference type="AlphaFoldDB" id="A0A7V7PN96"/>
<protein>
    <submittedName>
        <fullName evidence="2">Uncharacterized protein</fullName>
    </submittedName>
</protein>
<proteinExistence type="predicted"/>
<accession>A0A7V7PN96</accession>
<dbReference type="RefSeq" id="WP_150970680.1">
    <property type="nucleotide sequence ID" value="NZ_VZDO01000011.1"/>
</dbReference>
<feature type="compositionally biased region" description="Low complexity" evidence="1">
    <location>
        <begin position="1"/>
        <end position="20"/>
    </location>
</feature>
<evidence type="ECO:0000256" key="1">
    <source>
        <dbReference type="SAM" id="MobiDB-lite"/>
    </source>
</evidence>
<evidence type="ECO:0000313" key="3">
    <source>
        <dbReference type="Proteomes" id="UP000432089"/>
    </source>
</evidence>
<sequence length="93" mass="10128">MPVARVAPPATDTPDASPRAMPFRFVQPIRDDGPRPPLTLRGFAIDIVTNHLDAAPRSLFVQHMTGTAQHQSIDGRHALRAVARASVSAIRIR</sequence>
<organism evidence="2 3">
    <name type="scientific">Plantimonas leprariae</name>
    <dbReference type="NCBI Taxonomy" id="2615207"/>
    <lineage>
        <taxon>Bacteria</taxon>
        <taxon>Pseudomonadati</taxon>
        <taxon>Pseudomonadota</taxon>
        <taxon>Alphaproteobacteria</taxon>
        <taxon>Hyphomicrobiales</taxon>
        <taxon>Aurantimonadaceae</taxon>
        <taxon>Plantimonas</taxon>
    </lineage>
</organism>